<gene>
    <name evidence="3" type="ORF">AGRA3207_006279</name>
</gene>
<keyword evidence="4" id="KW-1185">Reference proteome</keyword>
<reference evidence="3" key="1">
    <citation type="submission" date="2020-07" db="EMBL/GenBank/DDBJ databases">
        <authorList>
            <person name="Tarantini F.S."/>
            <person name="Hong K.W."/>
            <person name="Chan K.G."/>
        </authorList>
    </citation>
    <scope>NUCLEOTIDE SEQUENCE</scope>
    <source>
        <strain evidence="3">32-07</strain>
    </source>
</reference>
<evidence type="ECO:0000313" key="4">
    <source>
        <dbReference type="Proteomes" id="UP001049518"/>
    </source>
</evidence>
<name>A0ABX8R1D9_9ACTN</name>
<keyword evidence="3" id="KW-0378">Hydrolase</keyword>
<feature type="compositionally biased region" description="Basic and acidic residues" evidence="1">
    <location>
        <begin position="50"/>
        <end position="69"/>
    </location>
</feature>
<proteinExistence type="predicted"/>
<dbReference type="PROSITE" id="PS51762">
    <property type="entry name" value="GH16_2"/>
    <property type="match status" value="1"/>
</dbReference>
<feature type="region of interest" description="Disordered" evidence="1">
    <location>
        <begin position="22"/>
        <end position="77"/>
    </location>
</feature>
<protein>
    <submittedName>
        <fullName evidence="3">Glycoside hydrolase family 16 protein</fullName>
    </submittedName>
</protein>
<sequence>MFTAGVLAVGLCAAAAVQDVPAGPAHSTAPAGVLDRPAPAIVVGKPGPGPHKDMQDAEKDRTRGKDRAGGRNRTVPKTAAQRYGWGRPVASEDFRVLDPRDWEIYEGAGNGGLGRRSAEAVGVANGVLKITGDGKGVTGGVAWMRGARKRGRWEARVRVNRACACYNANLLLWPVEGGGGTGPRGGGGEIDYMETYGDRGLRDGTNFFLHYGPEQGSLRLDAHLDIDLRTWHAFAVEWTGSSMTGYVDGRRWFRTGKRAALPPGAMGQAIQLDWFPGLTPTTVKGVSRTADATLEVDWIRMYSLAGR</sequence>
<dbReference type="SUPFAM" id="SSF49899">
    <property type="entry name" value="Concanavalin A-like lectins/glucanases"/>
    <property type="match status" value="1"/>
</dbReference>
<dbReference type="Gene3D" id="2.60.120.200">
    <property type="match status" value="1"/>
</dbReference>
<dbReference type="CDD" id="cd00413">
    <property type="entry name" value="Glyco_hydrolase_16"/>
    <property type="match status" value="1"/>
</dbReference>
<accession>A0ABX8R1D9</accession>
<feature type="domain" description="GH16" evidence="2">
    <location>
        <begin position="82"/>
        <end position="307"/>
    </location>
</feature>
<dbReference type="InterPro" id="IPR013320">
    <property type="entry name" value="ConA-like_dom_sf"/>
</dbReference>
<evidence type="ECO:0000313" key="3">
    <source>
        <dbReference type="EMBL" id="QXJ24870.1"/>
    </source>
</evidence>
<evidence type="ECO:0000259" key="2">
    <source>
        <dbReference type="PROSITE" id="PS51762"/>
    </source>
</evidence>
<dbReference type="InterPro" id="IPR000757">
    <property type="entry name" value="Beta-glucanase-like"/>
</dbReference>
<dbReference type="GO" id="GO:0016787">
    <property type="term" value="F:hydrolase activity"/>
    <property type="evidence" value="ECO:0007669"/>
    <property type="project" value="UniProtKB-KW"/>
</dbReference>
<dbReference type="EMBL" id="CP059572">
    <property type="protein sequence ID" value="QXJ24870.1"/>
    <property type="molecule type" value="Genomic_DNA"/>
</dbReference>
<dbReference type="Proteomes" id="UP001049518">
    <property type="component" value="Chromosome"/>
</dbReference>
<organism evidence="3 4">
    <name type="scientific">Actinomadura graeca</name>
    <dbReference type="NCBI Taxonomy" id="2750812"/>
    <lineage>
        <taxon>Bacteria</taxon>
        <taxon>Bacillati</taxon>
        <taxon>Actinomycetota</taxon>
        <taxon>Actinomycetes</taxon>
        <taxon>Streptosporangiales</taxon>
        <taxon>Thermomonosporaceae</taxon>
        <taxon>Actinomadura</taxon>
    </lineage>
</organism>
<evidence type="ECO:0000256" key="1">
    <source>
        <dbReference type="SAM" id="MobiDB-lite"/>
    </source>
</evidence>
<dbReference type="RefSeq" id="WP_231330769.1">
    <property type="nucleotide sequence ID" value="NZ_CP059572.1"/>
</dbReference>